<dbReference type="GO" id="GO:0005634">
    <property type="term" value="C:nucleus"/>
    <property type="evidence" value="ECO:0007669"/>
    <property type="project" value="UniProtKB-ARBA"/>
</dbReference>
<dbReference type="Pfam" id="PF13894">
    <property type="entry name" value="zf-C2H2_4"/>
    <property type="match status" value="1"/>
</dbReference>
<dbReference type="InterPro" id="IPR036236">
    <property type="entry name" value="Znf_C2H2_sf"/>
</dbReference>
<sequence length="378" mass="44827">MDETQPTTFIKLEVNETELQEPKEEILPIPMTIVEKEEPLVVSKSRSGRVLKQKLNSYKEKNENQIYKDEKLKLEPIVQLELINNVNNVPEPQNEPPKKKRIRNRRPKPTEFYCCICRIAFKLETEVISHAESLHSIERDYNKNQKYTSHHIFECKFCKFKFRRLKNVRKHMDDPSFIEPRRYRKEEYANRKARGNVKREHVYQKAVCSTCGKVVSSKQQLKIHEFRLHAEEFPVACTHPGCERRFAGALIMRAHLRSHAPKKYVCETCGKGFSTEKVANIHAFLHKDVKRYQCDLCPRTFTYKLMLRRHIENHVLEKIFRCDQCEKTYKWEGDLKKHIQGAHLGDLPFKCKFCFKGYFSKSSCKYHEKRCQLSSNLS</sequence>
<feature type="domain" description="C2H2-type" evidence="6">
    <location>
        <begin position="112"/>
        <end position="140"/>
    </location>
</feature>
<name>A0A336MUQ8_CULSO</name>
<organism evidence="7">
    <name type="scientific">Culicoides sonorensis</name>
    <name type="common">Biting midge</name>
    <dbReference type="NCBI Taxonomy" id="179676"/>
    <lineage>
        <taxon>Eukaryota</taxon>
        <taxon>Metazoa</taxon>
        <taxon>Ecdysozoa</taxon>
        <taxon>Arthropoda</taxon>
        <taxon>Hexapoda</taxon>
        <taxon>Insecta</taxon>
        <taxon>Pterygota</taxon>
        <taxon>Neoptera</taxon>
        <taxon>Endopterygota</taxon>
        <taxon>Diptera</taxon>
        <taxon>Nematocera</taxon>
        <taxon>Chironomoidea</taxon>
        <taxon>Ceratopogonidae</taxon>
        <taxon>Ceratopogoninae</taxon>
        <taxon>Culicoides</taxon>
        <taxon>Monoculicoides</taxon>
    </lineage>
</organism>
<dbReference type="AlphaFoldDB" id="A0A336MUQ8"/>
<dbReference type="InterPro" id="IPR050329">
    <property type="entry name" value="GLI_C2H2-zinc-finger"/>
</dbReference>
<feature type="domain" description="C2H2-type" evidence="6">
    <location>
        <begin position="264"/>
        <end position="291"/>
    </location>
</feature>
<dbReference type="GO" id="GO:0045944">
    <property type="term" value="P:positive regulation of transcription by RNA polymerase II"/>
    <property type="evidence" value="ECO:0007669"/>
    <property type="project" value="UniProtKB-ARBA"/>
</dbReference>
<evidence type="ECO:0000256" key="4">
    <source>
        <dbReference type="ARBA" id="ARBA00022833"/>
    </source>
</evidence>
<evidence type="ECO:0000256" key="3">
    <source>
        <dbReference type="ARBA" id="ARBA00022771"/>
    </source>
</evidence>
<dbReference type="PANTHER" id="PTHR19818:SF139">
    <property type="entry name" value="PAIR-RULE PROTEIN ODD-PAIRED"/>
    <property type="match status" value="1"/>
</dbReference>
<accession>A0A336MUQ8</accession>
<dbReference type="PROSITE" id="PS50157">
    <property type="entry name" value="ZINC_FINGER_C2H2_2"/>
    <property type="match status" value="6"/>
</dbReference>
<keyword evidence="1" id="KW-0479">Metal-binding</keyword>
<dbReference type="GO" id="GO:0008270">
    <property type="term" value="F:zinc ion binding"/>
    <property type="evidence" value="ECO:0007669"/>
    <property type="project" value="UniProtKB-KW"/>
</dbReference>
<evidence type="ECO:0000313" key="7">
    <source>
        <dbReference type="EMBL" id="SSX32839.1"/>
    </source>
</evidence>
<reference evidence="7" key="1">
    <citation type="submission" date="2018-07" db="EMBL/GenBank/DDBJ databases">
        <authorList>
            <person name="Quirk P.G."/>
            <person name="Krulwich T.A."/>
        </authorList>
    </citation>
    <scope>NUCLEOTIDE SEQUENCE</scope>
</reference>
<feature type="domain" description="C2H2-type" evidence="6">
    <location>
        <begin position="206"/>
        <end position="234"/>
    </location>
</feature>
<dbReference type="SMART" id="SM00355">
    <property type="entry name" value="ZnF_C2H2"/>
    <property type="match status" value="8"/>
</dbReference>
<feature type="domain" description="C2H2-type" evidence="6">
    <location>
        <begin position="320"/>
        <end position="348"/>
    </location>
</feature>
<proteinExistence type="predicted"/>
<evidence type="ECO:0000256" key="5">
    <source>
        <dbReference type="PROSITE-ProRule" id="PRU00042"/>
    </source>
</evidence>
<evidence type="ECO:0000256" key="1">
    <source>
        <dbReference type="ARBA" id="ARBA00022723"/>
    </source>
</evidence>
<keyword evidence="3 5" id="KW-0863">Zinc-finger</keyword>
<feature type="domain" description="C2H2-type" evidence="6">
    <location>
        <begin position="292"/>
        <end position="319"/>
    </location>
</feature>
<dbReference type="VEuPathDB" id="VectorBase:CSON005498"/>
<dbReference type="PROSITE" id="PS00028">
    <property type="entry name" value="ZINC_FINGER_C2H2_1"/>
    <property type="match status" value="6"/>
</dbReference>
<protein>
    <submittedName>
        <fullName evidence="7">CSON005498 protein</fullName>
    </submittedName>
</protein>
<gene>
    <name evidence="7" type="primary">CSON005498</name>
</gene>
<dbReference type="GO" id="GO:0000981">
    <property type="term" value="F:DNA-binding transcription factor activity, RNA polymerase II-specific"/>
    <property type="evidence" value="ECO:0007669"/>
    <property type="project" value="TreeGrafter"/>
</dbReference>
<feature type="domain" description="C2H2-type" evidence="6">
    <location>
        <begin position="235"/>
        <end position="264"/>
    </location>
</feature>
<keyword evidence="2" id="KW-0677">Repeat</keyword>
<dbReference type="GO" id="GO:0000978">
    <property type="term" value="F:RNA polymerase II cis-regulatory region sequence-specific DNA binding"/>
    <property type="evidence" value="ECO:0007669"/>
    <property type="project" value="TreeGrafter"/>
</dbReference>
<dbReference type="EMBL" id="UFQT01002172">
    <property type="protein sequence ID" value="SSX32839.1"/>
    <property type="molecule type" value="Genomic_DNA"/>
</dbReference>
<dbReference type="InterPro" id="IPR013087">
    <property type="entry name" value="Znf_C2H2_type"/>
</dbReference>
<evidence type="ECO:0000259" key="6">
    <source>
        <dbReference type="PROSITE" id="PS50157"/>
    </source>
</evidence>
<dbReference type="PANTHER" id="PTHR19818">
    <property type="entry name" value="ZINC FINGER PROTEIN ZIC AND GLI"/>
    <property type="match status" value="1"/>
</dbReference>
<dbReference type="Pfam" id="PF00096">
    <property type="entry name" value="zf-C2H2"/>
    <property type="match status" value="1"/>
</dbReference>
<dbReference type="SUPFAM" id="SSF57667">
    <property type="entry name" value="beta-beta-alpha zinc fingers"/>
    <property type="match status" value="3"/>
</dbReference>
<dbReference type="Gene3D" id="3.30.160.60">
    <property type="entry name" value="Classic Zinc Finger"/>
    <property type="match status" value="3"/>
</dbReference>
<keyword evidence="4" id="KW-0862">Zinc</keyword>
<evidence type="ECO:0000256" key="2">
    <source>
        <dbReference type="ARBA" id="ARBA00022737"/>
    </source>
</evidence>